<gene>
    <name evidence="1" type="ORF">R9Z33_15895</name>
</gene>
<dbReference type="InterPro" id="IPR051159">
    <property type="entry name" value="Hexapeptide_acetyltransf"/>
</dbReference>
<reference evidence="1 2" key="1">
    <citation type="submission" date="2023-11" db="EMBL/GenBank/DDBJ databases">
        <title>Arctic aerobic anoxygenic photoheterotroph Sediminicoccus rosea KRV36 adapts its photosynthesis to long days of polar summer.</title>
        <authorList>
            <person name="Tomasch J."/>
            <person name="Kopejtka K."/>
            <person name="Bily T."/>
            <person name="Gardiner A.T."/>
            <person name="Gardian Z."/>
            <person name="Shivaramu S."/>
            <person name="Koblizek M."/>
            <person name="Engelhardt F."/>
            <person name="Kaftan D."/>
        </authorList>
    </citation>
    <scope>NUCLEOTIDE SEQUENCE [LARGE SCALE GENOMIC DNA]</scope>
    <source>
        <strain evidence="1 2">R-30</strain>
    </source>
</reference>
<dbReference type="RefSeq" id="WP_318647557.1">
    <property type="nucleotide sequence ID" value="NZ_CP137852.1"/>
</dbReference>
<evidence type="ECO:0008006" key="3">
    <source>
        <dbReference type="Google" id="ProtNLM"/>
    </source>
</evidence>
<sequence>MLEPLGAYESVVTMGPAHVHCALKATPPKSVKGTGADNFIFGGSYSISRSLSIIIEGDRNVIILGAYSRLGALTIKIVGSGGVVFIGAFCTASSGSIVMVGENSRIIMGEDCMLSSRIVISNTDSHSIFDVATGARINRERDVVIGNHVWIGRDARIGKGAQVGHDCVIAQSAIVSGEIAPFSVAGGVPARPLREGATWSRVRAATIAEAEASPQMVQQRKSVAALQRRIAAYAEARSAPACDALSPEEFVPLPDASAAD</sequence>
<dbReference type="CDD" id="cd04647">
    <property type="entry name" value="LbH_MAT_like"/>
    <property type="match status" value="1"/>
</dbReference>
<evidence type="ECO:0000313" key="1">
    <source>
        <dbReference type="EMBL" id="WPB83583.1"/>
    </source>
</evidence>
<proteinExistence type="predicted"/>
<dbReference type="SUPFAM" id="SSF51161">
    <property type="entry name" value="Trimeric LpxA-like enzymes"/>
    <property type="match status" value="1"/>
</dbReference>
<protein>
    <recommendedName>
        <fullName evidence="3">Acyltransferase</fullName>
    </recommendedName>
</protein>
<dbReference type="Proteomes" id="UP001305521">
    <property type="component" value="Chromosome"/>
</dbReference>
<organism evidence="1 2">
    <name type="scientific">Sediminicoccus rosea</name>
    <dbReference type="NCBI Taxonomy" id="1225128"/>
    <lineage>
        <taxon>Bacteria</taxon>
        <taxon>Pseudomonadati</taxon>
        <taxon>Pseudomonadota</taxon>
        <taxon>Alphaproteobacteria</taxon>
        <taxon>Acetobacterales</taxon>
        <taxon>Roseomonadaceae</taxon>
        <taxon>Sediminicoccus</taxon>
    </lineage>
</organism>
<dbReference type="EMBL" id="CP137852">
    <property type="protein sequence ID" value="WPB83583.1"/>
    <property type="molecule type" value="Genomic_DNA"/>
</dbReference>
<accession>A0ABZ0PD05</accession>
<dbReference type="InterPro" id="IPR001451">
    <property type="entry name" value="Hexapep"/>
</dbReference>
<name>A0ABZ0PD05_9PROT</name>
<keyword evidence="2" id="KW-1185">Reference proteome</keyword>
<dbReference type="PANTHER" id="PTHR23416">
    <property type="entry name" value="SIALIC ACID SYNTHASE-RELATED"/>
    <property type="match status" value="1"/>
</dbReference>
<dbReference type="PANTHER" id="PTHR23416:SF78">
    <property type="entry name" value="LIPOPOLYSACCHARIDE BIOSYNTHESIS O-ACETYL TRANSFERASE WBBJ-RELATED"/>
    <property type="match status" value="1"/>
</dbReference>
<dbReference type="InterPro" id="IPR011004">
    <property type="entry name" value="Trimer_LpxA-like_sf"/>
</dbReference>
<evidence type="ECO:0000313" key="2">
    <source>
        <dbReference type="Proteomes" id="UP001305521"/>
    </source>
</evidence>
<dbReference type="Gene3D" id="2.160.10.10">
    <property type="entry name" value="Hexapeptide repeat proteins"/>
    <property type="match status" value="1"/>
</dbReference>
<dbReference type="Pfam" id="PF00132">
    <property type="entry name" value="Hexapep"/>
    <property type="match status" value="1"/>
</dbReference>